<comment type="similarity">
    <text evidence="1">Belongs to the alpha-carbonic anhydrase family.</text>
</comment>
<dbReference type="InterPro" id="IPR036398">
    <property type="entry name" value="CA_dom_sf"/>
</dbReference>
<feature type="non-terminal residue" evidence="4">
    <location>
        <position position="343"/>
    </location>
</feature>
<sequence length="343" mass="38975">MKGLCVMAIVALIGLQTATGYTRQDLSCGGRMDYSKPVCHNIPKHAHKKCDVYNQWSHHLFGTSQKCWGKLNPACRGMRQSPININEHKVEPNHNYGDLCITGPHHLKVHIHNTGHDLQAKLDESSSRATLVTGGPLGNKKYRVLQFHFHFASHPGGKGSEHSINCHFSDIEMHIVLQNVAYGSFDVAKDHRDGLSVIAVMLSEDVRPNTVSNAMRNNPSWSQYYINTLIYYASLRKHCDLHEVPGNTRFSLFHLLPSDYARNYYAYGGSLTTPPCSESVSWIIMRTRFHINRYHLNLLKDVSLLSRYHRGFEPMSQNKRNLQLLNNRKVYYPAGHGRCPSRG</sequence>
<name>A0A098CYT8_9METZ</name>
<evidence type="ECO:0000256" key="2">
    <source>
        <dbReference type="SAM" id="SignalP"/>
    </source>
</evidence>
<evidence type="ECO:0000313" key="4">
    <source>
        <dbReference type="EMBL" id="CEF71789.1"/>
    </source>
</evidence>
<dbReference type="GO" id="GO:0006730">
    <property type="term" value="P:one-carbon metabolic process"/>
    <property type="evidence" value="ECO:0007669"/>
    <property type="project" value="TreeGrafter"/>
</dbReference>
<dbReference type="Gene3D" id="3.10.200.10">
    <property type="entry name" value="Alpha carbonic anhydrase"/>
    <property type="match status" value="1"/>
</dbReference>
<dbReference type="SUPFAM" id="SSF51069">
    <property type="entry name" value="Carbonic anhydrase"/>
    <property type="match status" value="1"/>
</dbReference>
<dbReference type="GO" id="GO:0008270">
    <property type="term" value="F:zinc ion binding"/>
    <property type="evidence" value="ECO:0007669"/>
    <property type="project" value="InterPro"/>
</dbReference>
<dbReference type="Pfam" id="PF00194">
    <property type="entry name" value="Carb_anhydrase"/>
    <property type="match status" value="1"/>
</dbReference>
<dbReference type="EMBL" id="LN609543">
    <property type="protein sequence ID" value="CEF71789.1"/>
    <property type="molecule type" value="mRNA"/>
</dbReference>
<feature type="non-terminal residue" evidence="4">
    <location>
        <position position="1"/>
    </location>
</feature>
<organism evidence="4">
    <name type="scientific">Leucosolenia complicata</name>
    <dbReference type="NCBI Taxonomy" id="433461"/>
    <lineage>
        <taxon>Eukaryota</taxon>
        <taxon>Metazoa</taxon>
        <taxon>Porifera</taxon>
        <taxon>Calcarea</taxon>
        <taxon>Calcaronea</taxon>
        <taxon>Leucosolenida</taxon>
        <taxon>Leucosoleniidae</taxon>
        <taxon>Leucosolenia</taxon>
    </lineage>
</organism>
<feature type="chain" id="PRO_5001939185" evidence="2">
    <location>
        <begin position="21"/>
        <end position="343"/>
    </location>
</feature>
<proteinExistence type="evidence at transcript level"/>
<dbReference type="PANTHER" id="PTHR18952:SF208">
    <property type="entry name" value="CARBONIC ANHYDRASE XA-RELATED"/>
    <property type="match status" value="1"/>
</dbReference>
<dbReference type="CDD" id="cd00326">
    <property type="entry name" value="alpha_CA"/>
    <property type="match status" value="1"/>
</dbReference>
<feature type="signal peptide" evidence="2">
    <location>
        <begin position="1"/>
        <end position="20"/>
    </location>
</feature>
<evidence type="ECO:0000259" key="3">
    <source>
        <dbReference type="PROSITE" id="PS51144"/>
    </source>
</evidence>
<evidence type="ECO:0000256" key="1">
    <source>
        <dbReference type="ARBA" id="ARBA00010718"/>
    </source>
</evidence>
<dbReference type="PROSITE" id="PS51144">
    <property type="entry name" value="ALPHA_CA_2"/>
    <property type="match status" value="1"/>
</dbReference>
<reference evidence="4" key="1">
    <citation type="submission" date="2014-09" db="EMBL/GenBank/DDBJ databases">
        <title>Calcareous sponge genomes reveal complex evolution of alpha-carbonic anhydrases and two key biomineralization enzymes.</title>
        <authorList>
            <person name="Voigt O."/>
            <person name="Adamski M."/>
            <person name="Sluzek K."/>
            <person name="Adamska M."/>
        </authorList>
    </citation>
    <scope>NUCLEOTIDE SEQUENCE</scope>
</reference>
<gene>
    <name evidence="4" type="primary">CA4</name>
</gene>
<dbReference type="SMART" id="SM01057">
    <property type="entry name" value="Carb_anhydrase"/>
    <property type="match status" value="1"/>
</dbReference>
<dbReference type="InterPro" id="IPR001148">
    <property type="entry name" value="CA_dom"/>
</dbReference>
<keyword evidence="2" id="KW-0732">Signal</keyword>
<dbReference type="GO" id="GO:0004089">
    <property type="term" value="F:carbonate dehydratase activity"/>
    <property type="evidence" value="ECO:0007669"/>
    <property type="project" value="InterPro"/>
</dbReference>
<protein>
    <submittedName>
        <fullName evidence="4">CA4 LcoCA4</fullName>
    </submittedName>
</protein>
<feature type="domain" description="Alpha-carbonic anhydrase" evidence="3">
    <location>
        <begin position="54"/>
        <end position="334"/>
    </location>
</feature>
<dbReference type="AlphaFoldDB" id="A0A098CYT8"/>
<dbReference type="InterPro" id="IPR023561">
    <property type="entry name" value="Carbonic_anhydrase_a-class"/>
</dbReference>
<dbReference type="PANTHER" id="PTHR18952">
    <property type="entry name" value="CARBONIC ANHYDRASE"/>
    <property type="match status" value="1"/>
</dbReference>
<accession>A0A098CYT8</accession>